<dbReference type="EMBL" id="FPIP01000001">
    <property type="protein sequence ID" value="SFW13825.1"/>
    <property type="molecule type" value="Genomic_DNA"/>
</dbReference>
<evidence type="ECO:0000256" key="12">
    <source>
        <dbReference type="ARBA" id="ARBA00054855"/>
    </source>
</evidence>
<evidence type="ECO:0000256" key="4">
    <source>
        <dbReference type="ARBA" id="ARBA00022448"/>
    </source>
</evidence>
<dbReference type="RefSeq" id="WP_072299109.1">
    <property type="nucleotide sequence ID" value="NZ_FPIP01000001.1"/>
</dbReference>
<keyword evidence="7 13" id="KW-0067">ATP-binding</keyword>
<dbReference type="Proteomes" id="UP000183461">
    <property type="component" value="Unassembled WGS sequence"/>
</dbReference>
<dbReference type="InterPro" id="IPR027417">
    <property type="entry name" value="P-loop_NTPase"/>
</dbReference>
<dbReference type="InterPro" id="IPR023366">
    <property type="entry name" value="ATP_synth_asu-like_sf"/>
</dbReference>
<dbReference type="PANTHER" id="PTHR43607">
    <property type="entry name" value="V-TYPE PROTON ATPASE CATALYTIC SUBUNIT A"/>
    <property type="match status" value="1"/>
</dbReference>
<comment type="catalytic activity">
    <reaction evidence="13">
        <text>ATP + H2O + 4 H(+)(in) = ADP + phosphate + 5 H(+)(out)</text>
        <dbReference type="Rhea" id="RHEA:57720"/>
        <dbReference type="ChEBI" id="CHEBI:15377"/>
        <dbReference type="ChEBI" id="CHEBI:15378"/>
        <dbReference type="ChEBI" id="CHEBI:30616"/>
        <dbReference type="ChEBI" id="CHEBI:43474"/>
        <dbReference type="ChEBI" id="CHEBI:456216"/>
        <dbReference type="EC" id="7.1.2.2"/>
    </reaction>
</comment>
<dbReference type="InterPro" id="IPR003593">
    <property type="entry name" value="AAA+_ATPase"/>
</dbReference>
<evidence type="ECO:0000256" key="1">
    <source>
        <dbReference type="ARBA" id="ARBA00008936"/>
    </source>
</evidence>
<dbReference type="SUPFAM" id="SSF47917">
    <property type="entry name" value="C-terminal domain of alpha and beta subunits of F1 ATP synthase"/>
    <property type="match status" value="1"/>
</dbReference>
<organism evidence="15 16">
    <name type="scientific">Ruminococcus flavefaciens</name>
    <dbReference type="NCBI Taxonomy" id="1265"/>
    <lineage>
        <taxon>Bacteria</taxon>
        <taxon>Bacillati</taxon>
        <taxon>Bacillota</taxon>
        <taxon>Clostridia</taxon>
        <taxon>Eubacteriales</taxon>
        <taxon>Oscillospiraceae</taxon>
        <taxon>Ruminococcus</taxon>
    </lineage>
</organism>
<evidence type="ECO:0000256" key="10">
    <source>
        <dbReference type="ARBA" id="ARBA00023310"/>
    </source>
</evidence>
<feature type="domain" description="AAA+ ATPase" evidence="14">
    <location>
        <begin position="224"/>
        <end position="412"/>
    </location>
</feature>
<name>A0A1K1LSD7_RUMFL</name>
<keyword evidence="10 13" id="KW-0066">ATP synthesis</keyword>
<gene>
    <name evidence="13" type="primary">atpA</name>
    <name evidence="15" type="ORF">SAMN02910280_0717</name>
</gene>
<dbReference type="GO" id="GO:0005524">
    <property type="term" value="F:ATP binding"/>
    <property type="evidence" value="ECO:0007669"/>
    <property type="project" value="UniProtKB-UniRule"/>
</dbReference>
<dbReference type="CDD" id="cd18111">
    <property type="entry name" value="ATP-synt_V_A-type_alpha_C"/>
    <property type="match status" value="1"/>
</dbReference>
<dbReference type="EC" id="7.1.2.2" evidence="2 13"/>
<evidence type="ECO:0000256" key="9">
    <source>
        <dbReference type="ARBA" id="ARBA00023065"/>
    </source>
</evidence>
<keyword evidence="4 13" id="KW-0813">Transport</keyword>
<evidence type="ECO:0000256" key="3">
    <source>
        <dbReference type="ARBA" id="ARBA00018003"/>
    </source>
</evidence>
<dbReference type="InterPro" id="IPR031686">
    <property type="entry name" value="ATP-synth_a_Xtn"/>
</dbReference>
<dbReference type="InterPro" id="IPR020003">
    <property type="entry name" value="ATPase_a/bsu_AS"/>
</dbReference>
<dbReference type="Gene3D" id="2.40.50.100">
    <property type="match status" value="1"/>
</dbReference>
<evidence type="ECO:0000256" key="2">
    <source>
        <dbReference type="ARBA" id="ARBA00012473"/>
    </source>
</evidence>
<dbReference type="CDD" id="cd18119">
    <property type="entry name" value="ATP-synt_V_A-type_alpha_N"/>
    <property type="match status" value="1"/>
</dbReference>
<dbReference type="CDD" id="cd01134">
    <property type="entry name" value="V_A-ATPase_A"/>
    <property type="match status" value="1"/>
</dbReference>
<evidence type="ECO:0000256" key="13">
    <source>
        <dbReference type="HAMAP-Rule" id="MF_00309"/>
    </source>
</evidence>
<dbReference type="SUPFAM" id="SSF50615">
    <property type="entry name" value="N-terminal domain of alpha and beta subunits of F1 ATP synthase"/>
    <property type="match status" value="1"/>
</dbReference>
<reference evidence="15 16" key="1">
    <citation type="submission" date="2016-11" db="EMBL/GenBank/DDBJ databases">
        <authorList>
            <person name="Jaros S."/>
            <person name="Januszkiewicz K."/>
            <person name="Wedrychowicz H."/>
        </authorList>
    </citation>
    <scope>NUCLEOTIDE SEQUENCE [LARGE SCALE GENOMIC DNA]</scope>
    <source>
        <strain evidence="15 16">YL228</strain>
    </source>
</reference>
<accession>A0A1K1LSD7</accession>
<dbReference type="Gene3D" id="2.40.30.20">
    <property type="match status" value="1"/>
</dbReference>
<keyword evidence="5 13" id="KW-0547">Nucleotide-binding</keyword>
<dbReference type="GO" id="GO:0046961">
    <property type="term" value="F:proton-transporting ATPase activity, rotational mechanism"/>
    <property type="evidence" value="ECO:0007669"/>
    <property type="project" value="InterPro"/>
</dbReference>
<evidence type="ECO:0000313" key="15">
    <source>
        <dbReference type="EMBL" id="SFW13825.1"/>
    </source>
</evidence>
<dbReference type="InterPro" id="IPR004100">
    <property type="entry name" value="ATPase_F1/V1/A1_a/bsu_N"/>
</dbReference>
<keyword evidence="9 13" id="KW-0406">Ion transport</keyword>
<dbReference type="GO" id="GO:0046933">
    <property type="term" value="F:proton-transporting ATP synthase activity, rotational mechanism"/>
    <property type="evidence" value="ECO:0007669"/>
    <property type="project" value="UniProtKB-UniRule"/>
</dbReference>
<dbReference type="GO" id="GO:0045259">
    <property type="term" value="C:proton-transporting ATP synthase complex"/>
    <property type="evidence" value="ECO:0007669"/>
    <property type="project" value="UniProtKB-ARBA"/>
</dbReference>
<dbReference type="GO" id="GO:0042777">
    <property type="term" value="P:proton motive force-driven plasma membrane ATP synthesis"/>
    <property type="evidence" value="ECO:0007669"/>
    <property type="project" value="UniProtKB-UniRule"/>
</dbReference>
<evidence type="ECO:0000256" key="7">
    <source>
        <dbReference type="ARBA" id="ARBA00022840"/>
    </source>
</evidence>
<keyword evidence="8 13" id="KW-1278">Translocase</keyword>
<dbReference type="InterPro" id="IPR022878">
    <property type="entry name" value="V-ATPase_asu"/>
</dbReference>
<dbReference type="Pfam" id="PF02874">
    <property type="entry name" value="ATP-synt_ab_N"/>
    <property type="match status" value="1"/>
</dbReference>
<dbReference type="InterPro" id="IPR036121">
    <property type="entry name" value="ATPase_F1/V1/A1_a/bsu_N_sf"/>
</dbReference>
<evidence type="ECO:0000256" key="8">
    <source>
        <dbReference type="ARBA" id="ARBA00022967"/>
    </source>
</evidence>
<evidence type="ECO:0000256" key="11">
    <source>
        <dbReference type="ARBA" id="ARBA00031719"/>
    </source>
</evidence>
<evidence type="ECO:0000256" key="6">
    <source>
        <dbReference type="ARBA" id="ARBA00022781"/>
    </source>
</evidence>
<dbReference type="Gene3D" id="1.10.1140.10">
    <property type="entry name" value="Bovine Mitochondrial F1-atpase, Atp Synthase Beta Chain, Chain D, domain 3"/>
    <property type="match status" value="1"/>
</dbReference>
<proteinExistence type="inferred from homology"/>
<feature type="binding site" evidence="13">
    <location>
        <begin position="232"/>
        <end position="239"/>
    </location>
    <ligand>
        <name>ATP</name>
        <dbReference type="ChEBI" id="CHEBI:30616"/>
    </ligand>
</feature>
<dbReference type="InterPro" id="IPR055190">
    <property type="entry name" value="ATP-synt_VA_C"/>
</dbReference>
<dbReference type="SUPFAM" id="SSF52540">
    <property type="entry name" value="P-loop containing nucleoside triphosphate hydrolases"/>
    <property type="match status" value="1"/>
</dbReference>
<dbReference type="NCBIfam" id="NF003220">
    <property type="entry name" value="PRK04192.1"/>
    <property type="match status" value="1"/>
</dbReference>
<evidence type="ECO:0000256" key="5">
    <source>
        <dbReference type="ARBA" id="ARBA00022741"/>
    </source>
</evidence>
<evidence type="ECO:0000313" key="16">
    <source>
        <dbReference type="Proteomes" id="UP000183461"/>
    </source>
</evidence>
<dbReference type="SMART" id="SM00382">
    <property type="entry name" value="AAA"/>
    <property type="match status" value="1"/>
</dbReference>
<dbReference type="FunFam" id="2.40.50.100:FF:000008">
    <property type="entry name" value="V-type proton ATPase catalytic subunit A"/>
    <property type="match status" value="1"/>
</dbReference>
<dbReference type="PANTHER" id="PTHR43607:SF1">
    <property type="entry name" value="H(+)-TRANSPORTING TWO-SECTOR ATPASE"/>
    <property type="match status" value="1"/>
</dbReference>
<sequence>MNSKGTVVKISGPLVVAEGMRDANMFDVVRVSEKRLIGEIIEMHGDRASIQVYEETSGLGTGEAVESTGEPMSVELGPGLIGSIFDGIQRPLDAIRKVCGNNLARGVEVPSLKRETVWKFTPSVKVGDKVVGGDIIGTVPETDIVLHKIMVPNGVKGTVKKISEGEFHADDTVCIIETAKGEKELSLIQKWPVRQGRPYQKKLSPNMPLVTGQRVIDCLFPIAKGGVAAIPGPFGSGKTVTQHQLAKWAEADIIVYIGCGERGNEMTDVLNEFPELIDPNTGKSLMERTVLIANTSDMPVAAREASVYTGITIAEYYRDMGYSVALMADSTSRWAEALREMSGRLEEMPGDEGYPAYLGSRLAQFYERAGRVISTGTEGREGALSVIGAVSPPGGDISEPVSQATLRIVKVFWGLDSNLAYQRHFPAINWLTSYSLYADSLADWYNNNVSKDWMKSRARFMEILHEEAELKEIVKLIGMDALSPNDRLKMETARSIREDFLHQLAFHEVDTYTSLKKQLYMMKLILNFNDEAADVLAKGADVEAVANLEVREKIGRFKYIEEDKTDAEFDKLSVEISSELNELLDKEED</sequence>
<keyword evidence="6 13" id="KW-0375">Hydrogen ion transport</keyword>
<dbReference type="PROSITE" id="PS00152">
    <property type="entry name" value="ATPASE_ALPHA_BETA"/>
    <property type="match status" value="1"/>
</dbReference>
<dbReference type="Pfam" id="PF16886">
    <property type="entry name" value="ATP-synt_ab_Xtn"/>
    <property type="match status" value="1"/>
</dbReference>
<dbReference type="AlphaFoldDB" id="A0A1K1LSD7"/>
<dbReference type="HAMAP" id="MF_00309">
    <property type="entry name" value="ATP_synth_A_arch"/>
    <property type="match status" value="1"/>
</dbReference>
<dbReference type="FunFam" id="2.40.30.20:FF:000002">
    <property type="entry name" value="V-type proton ATPase catalytic subunit A"/>
    <property type="match status" value="1"/>
</dbReference>
<evidence type="ECO:0000259" key="14">
    <source>
        <dbReference type="SMART" id="SM00382"/>
    </source>
</evidence>
<dbReference type="Pfam" id="PF22919">
    <property type="entry name" value="ATP-synt_VA_C"/>
    <property type="match status" value="1"/>
</dbReference>
<dbReference type="InterPro" id="IPR000194">
    <property type="entry name" value="ATPase_F1/V1/A1_a/bsu_nucl-bd"/>
</dbReference>
<dbReference type="InterPro" id="IPR024034">
    <property type="entry name" value="ATPase_F1/V1_b/a_C"/>
</dbReference>
<protein>
    <recommendedName>
        <fullName evidence="3 13">V-type ATP synthase alpha chain</fullName>
        <ecNumber evidence="2 13">7.1.2.2</ecNumber>
    </recommendedName>
    <alternativeName>
        <fullName evidence="11 13">V-ATPase subunit A</fullName>
    </alternativeName>
</protein>
<comment type="similarity">
    <text evidence="1 13">Belongs to the ATPase alpha/beta chains family.</text>
</comment>
<comment type="function">
    <text evidence="12 13">Produces ATP from ADP in the presence of a proton gradient across the membrane. The V-type alpha chain is a catalytic subunit.</text>
</comment>
<dbReference type="Gene3D" id="3.40.50.300">
    <property type="entry name" value="P-loop containing nucleotide triphosphate hydrolases"/>
    <property type="match status" value="1"/>
</dbReference>
<dbReference type="Pfam" id="PF00006">
    <property type="entry name" value="ATP-synt_ab"/>
    <property type="match status" value="1"/>
</dbReference>